<accession>A0A9D1AD75</accession>
<dbReference type="EMBL" id="DVGK01000055">
    <property type="protein sequence ID" value="HIR13222.1"/>
    <property type="molecule type" value="Genomic_DNA"/>
</dbReference>
<keyword evidence="3" id="KW-0862">Zinc</keyword>
<dbReference type="GO" id="GO:0003677">
    <property type="term" value="F:DNA binding"/>
    <property type="evidence" value="ECO:0007669"/>
    <property type="project" value="InterPro"/>
</dbReference>
<dbReference type="GO" id="GO:0003899">
    <property type="term" value="F:DNA-directed RNA polymerase activity"/>
    <property type="evidence" value="ECO:0007669"/>
    <property type="project" value="InterPro"/>
</dbReference>
<proteinExistence type="predicted"/>
<keyword evidence="2" id="KW-0863">Zinc-finger</keyword>
<dbReference type="InterPro" id="IPR050219">
    <property type="entry name" value="DnaG_primase"/>
</dbReference>
<dbReference type="InterPro" id="IPR002694">
    <property type="entry name" value="Znf_CHC2"/>
</dbReference>
<dbReference type="Pfam" id="PF01807">
    <property type="entry name" value="Zn_ribbon_DnaG"/>
    <property type="match status" value="1"/>
</dbReference>
<evidence type="ECO:0000313" key="5">
    <source>
        <dbReference type="EMBL" id="HIR13222.1"/>
    </source>
</evidence>
<keyword evidence="1" id="KW-0479">Metal-binding</keyword>
<organism evidence="5 6">
    <name type="scientific">Candidatus Choladousia intestinavium</name>
    <dbReference type="NCBI Taxonomy" id="2840727"/>
    <lineage>
        <taxon>Bacteria</taxon>
        <taxon>Bacillati</taxon>
        <taxon>Bacillota</taxon>
        <taxon>Clostridia</taxon>
        <taxon>Lachnospirales</taxon>
        <taxon>Lachnospiraceae</taxon>
        <taxon>Lachnospiraceae incertae sedis</taxon>
        <taxon>Candidatus Choladousia</taxon>
    </lineage>
</organism>
<evidence type="ECO:0000256" key="2">
    <source>
        <dbReference type="ARBA" id="ARBA00022771"/>
    </source>
</evidence>
<feature type="domain" description="Zinc finger CHC2-type" evidence="4">
    <location>
        <begin position="37"/>
        <end position="89"/>
    </location>
</feature>
<dbReference type="SMART" id="SM00400">
    <property type="entry name" value="ZnF_CHCC"/>
    <property type="match status" value="1"/>
</dbReference>
<dbReference type="Proteomes" id="UP000886757">
    <property type="component" value="Unassembled WGS sequence"/>
</dbReference>
<reference evidence="5" key="2">
    <citation type="journal article" date="2021" name="PeerJ">
        <title>Extensive microbial diversity within the chicken gut microbiome revealed by metagenomics and culture.</title>
        <authorList>
            <person name="Gilroy R."/>
            <person name="Ravi A."/>
            <person name="Getino M."/>
            <person name="Pursley I."/>
            <person name="Horton D.L."/>
            <person name="Alikhan N.F."/>
            <person name="Baker D."/>
            <person name="Gharbi K."/>
            <person name="Hall N."/>
            <person name="Watson M."/>
            <person name="Adriaenssens E.M."/>
            <person name="Foster-Nyarko E."/>
            <person name="Jarju S."/>
            <person name="Secka A."/>
            <person name="Antonio M."/>
            <person name="Oren A."/>
            <person name="Chaudhuri R.R."/>
            <person name="La Ragione R."/>
            <person name="Hildebrand F."/>
            <person name="Pallen M.J."/>
        </authorList>
    </citation>
    <scope>NUCLEOTIDE SEQUENCE</scope>
    <source>
        <strain evidence="5">ChiSjej4B22-8148</strain>
    </source>
</reference>
<sequence length="205" mass="23947">MKSCRLIKEDYEEVKRLVGMRQAVEYYGFSVNRKGRCICPFHRDRHPSMKIYPHNRGYYCFSCGAGGDVITFVGKLYGLDNESAARKLIEDFHLPVHTEGLSYREKREREKKVRQRRELEAFKGQAGKILREYRKRLCEAARCPMSPHFSEALQWLTVVEYWLSCLEECPQEMKKDEGMVRQLGTIERRLTAWASDPAERAAISG</sequence>
<evidence type="ECO:0000259" key="4">
    <source>
        <dbReference type="SMART" id="SM00400"/>
    </source>
</evidence>
<dbReference type="PANTHER" id="PTHR30313">
    <property type="entry name" value="DNA PRIMASE"/>
    <property type="match status" value="1"/>
</dbReference>
<dbReference type="GO" id="GO:0006269">
    <property type="term" value="P:DNA replication, synthesis of primer"/>
    <property type="evidence" value="ECO:0007669"/>
    <property type="project" value="TreeGrafter"/>
</dbReference>
<reference evidence="5" key="1">
    <citation type="submission" date="2020-10" db="EMBL/GenBank/DDBJ databases">
        <authorList>
            <person name="Gilroy R."/>
        </authorList>
    </citation>
    <scope>NUCLEOTIDE SEQUENCE</scope>
    <source>
        <strain evidence="5">ChiSjej4B22-8148</strain>
    </source>
</reference>
<dbReference type="InterPro" id="IPR036977">
    <property type="entry name" value="DNA_primase_Znf_CHC2"/>
</dbReference>
<dbReference type="GO" id="GO:0008270">
    <property type="term" value="F:zinc ion binding"/>
    <property type="evidence" value="ECO:0007669"/>
    <property type="project" value="UniProtKB-KW"/>
</dbReference>
<dbReference type="SUPFAM" id="SSF57783">
    <property type="entry name" value="Zinc beta-ribbon"/>
    <property type="match status" value="1"/>
</dbReference>
<evidence type="ECO:0000256" key="1">
    <source>
        <dbReference type="ARBA" id="ARBA00022723"/>
    </source>
</evidence>
<dbReference type="PANTHER" id="PTHR30313:SF2">
    <property type="entry name" value="DNA PRIMASE"/>
    <property type="match status" value="1"/>
</dbReference>
<dbReference type="GO" id="GO:0005737">
    <property type="term" value="C:cytoplasm"/>
    <property type="evidence" value="ECO:0007669"/>
    <property type="project" value="TreeGrafter"/>
</dbReference>
<dbReference type="AlphaFoldDB" id="A0A9D1AD75"/>
<evidence type="ECO:0000256" key="3">
    <source>
        <dbReference type="ARBA" id="ARBA00022833"/>
    </source>
</evidence>
<evidence type="ECO:0000313" key="6">
    <source>
        <dbReference type="Proteomes" id="UP000886757"/>
    </source>
</evidence>
<name>A0A9D1AD75_9FIRM</name>
<comment type="caution">
    <text evidence="5">The sequence shown here is derived from an EMBL/GenBank/DDBJ whole genome shotgun (WGS) entry which is preliminary data.</text>
</comment>
<protein>
    <recommendedName>
        <fullName evidence="4">Zinc finger CHC2-type domain-containing protein</fullName>
    </recommendedName>
</protein>
<dbReference type="Gene3D" id="3.90.580.10">
    <property type="entry name" value="Zinc finger, CHC2-type domain"/>
    <property type="match status" value="1"/>
</dbReference>
<gene>
    <name evidence="5" type="ORF">IAB31_04785</name>
</gene>